<accession>A0A2S5KSP6</accession>
<dbReference type="AlphaFoldDB" id="A0A2S5KSP6"/>
<dbReference type="OrthoDB" id="5291908at2"/>
<evidence type="ECO:0000259" key="3">
    <source>
        <dbReference type="PROSITE" id="PS50883"/>
    </source>
</evidence>
<dbReference type="PANTHER" id="PTHR44757">
    <property type="entry name" value="DIGUANYLATE CYCLASE DGCP"/>
    <property type="match status" value="1"/>
</dbReference>
<dbReference type="InterPro" id="IPR011006">
    <property type="entry name" value="CheY-like_superfamily"/>
</dbReference>
<dbReference type="InterPro" id="IPR035919">
    <property type="entry name" value="EAL_sf"/>
</dbReference>
<dbReference type="Gene3D" id="3.30.70.270">
    <property type="match status" value="1"/>
</dbReference>
<dbReference type="SMART" id="SM00267">
    <property type="entry name" value="GGDEF"/>
    <property type="match status" value="1"/>
</dbReference>
<name>A0A2S5KSP6_9PROT</name>
<dbReference type="InterPro" id="IPR001789">
    <property type="entry name" value="Sig_transdc_resp-reg_receiver"/>
</dbReference>
<dbReference type="SMART" id="SM00052">
    <property type="entry name" value="EAL"/>
    <property type="match status" value="1"/>
</dbReference>
<dbReference type="CDD" id="cd01949">
    <property type="entry name" value="GGDEF"/>
    <property type="match status" value="1"/>
</dbReference>
<proteinExistence type="predicted"/>
<sequence>MHVLIVDDDSIDREHLKRTLWADDSSCRIVEAATVDEGLNCFSQARFDVMLLDYSMPQRDGIEMLMELRNGKRDHSTAIVMMSVSEEEQLALDCLRAGAQDFLPKSEINAPRLHRAILQAQTRFALEQELVKSYQRVKQLAESDSLTGLANRYLFDESLKFAVTSRKRNIGKLALILIDLDHFKYVNDHHGHAVGDQLLRKVANRMRGCLRGNEMFARLGGDEFAITLGYIDNPQDASRVAQRLLRVLEKPYEIDGAFINTGASIGIAIHPDNGDTVEELFKHADIALYRAKRQGRNQFCFFHQEMQTQFSRRYQLEVRLREAMNRNELVMHYQPVFESGQRELVGFEALIRWSLDGRLCSPAEFIPVAEESALIHGIGRWVIEQAIGQLAIWHRRSGRALSMAINISAVQLNDPGLAAFLNSCLIFHGVAPAQVEIELTETALLDDAEEKLASIAAIHALGCRIALDDFGTGFSSISHLRSFPISIVKIDRSLMPPSEDDSRALALIRGVVLMVDALGLHLVGEGAETEAHTQLCQRLGIHRIQGYYLARPTTCEDIEQRFFAPPAPVN</sequence>
<dbReference type="InterPro" id="IPR052155">
    <property type="entry name" value="Biofilm_reg_signaling"/>
</dbReference>
<evidence type="ECO:0000259" key="4">
    <source>
        <dbReference type="PROSITE" id="PS50887"/>
    </source>
</evidence>
<dbReference type="InterPro" id="IPR058245">
    <property type="entry name" value="NreC/VraR/RcsB-like_REC"/>
</dbReference>
<dbReference type="InterPro" id="IPR001633">
    <property type="entry name" value="EAL_dom"/>
</dbReference>
<dbReference type="CDD" id="cd01948">
    <property type="entry name" value="EAL"/>
    <property type="match status" value="1"/>
</dbReference>
<dbReference type="Proteomes" id="UP000238196">
    <property type="component" value="Unassembled WGS sequence"/>
</dbReference>
<dbReference type="PROSITE" id="PS50110">
    <property type="entry name" value="RESPONSE_REGULATORY"/>
    <property type="match status" value="1"/>
</dbReference>
<dbReference type="NCBIfam" id="TIGR00254">
    <property type="entry name" value="GGDEF"/>
    <property type="match status" value="1"/>
</dbReference>
<comment type="caution">
    <text evidence="5">The sequence shown here is derived from an EMBL/GenBank/DDBJ whole genome shotgun (WGS) entry which is preliminary data.</text>
</comment>
<reference evidence="5 6" key="1">
    <citation type="submission" date="2018-02" db="EMBL/GenBank/DDBJ databases">
        <title>novel marine gammaproteobacteria from coastal saline agro ecosystem.</title>
        <authorList>
            <person name="Krishnan R."/>
            <person name="Ramesh Kumar N."/>
        </authorList>
    </citation>
    <scope>NUCLEOTIDE SEQUENCE [LARGE SCALE GENOMIC DNA]</scope>
    <source>
        <strain evidence="5 6">228</strain>
    </source>
</reference>
<dbReference type="SUPFAM" id="SSF55073">
    <property type="entry name" value="Nucleotide cyclase"/>
    <property type="match status" value="1"/>
</dbReference>
<dbReference type="Pfam" id="PF00072">
    <property type="entry name" value="Response_reg"/>
    <property type="match status" value="1"/>
</dbReference>
<organism evidence="5 6">
    <name type="scientific">Proteobacteria bacterium 228</name>
    <dbReference type="NCBI Taxonomy" id="2083153"/>
    <lineage>
        <taxon>Bacteria</taxon>
        <taxon>Pseudomonadati</taxon>
        <taxon>Pseudomonadota</taxon>
    </lineage>
</organism>
<dbReference type="SUPFAM" id="SSF141868">
    <property type="entry name" value="EAL domain-like"/>
    <property type="match status" value="1"/>
</dbReference>
<dbReference type="CDD" id="cd17535">
    <property type="entry name" value="REC_NarL-like"/>
    <property type="match status" value="1"/>
</dbReference>
<dbReference type="GO" id="GO:0003824">
    <property type="term" value="F:catalytic activity"/>
    <property type="evidence" value="ECO:0007669"/>
    <property type="project" value="UniProtKB-ARBA"/>
</dbReference>
<dbReference type="Gene3D" id="3.40.50.2300">
    <property type="match status" value="1"/>
</dbReference>
<feature type="domain" description="GGDEF" evidence="4">
    <location>
        <begin position="171"/>
        <end position="304"/>
    </location>
</feature>
<evidence type="ECO:0000259" key="2">
    <source>
        <dbReference type="PROSITE" id="PS50110"/>
    </source>
</evidence>
<feature type="modified residue" description="4-aspartylphosphate" evidence="1">
    <location>
        <position position="53"/>
    </location>
</feature>
<protein>
    <submittedName>
        <fullName evidence="5">GGDEF domain-containing response regulator</fullName>
    </submittedName>
</protein>
<dbReference type="InterPro" id="IPR029787">
    <property type="entry name" value="Nucleotide_cyclase"/>
</dbReference>
<dbReference type="PROSITE" id="PS50887">
    <property type="entry name" value="GGDEF"/>
    <property type="match status" value="1"/>
</dbReference>
<dbReference type="PROSITE" id="PS50883">
    <property type="entry name" value="EAL"/>
    <property type="match status" value="1"/>
</dbReference>
<evidence type="ECO:0000313" key="5">
    <source>
        <dbReference type="EMBL" id="PPC77864.1"/>
    </source>
</evidence>
<dbReference type="GO" id="GO:0000160">
    <property type="term" value="P:phosphorelay signal transduction system"/>
    <property type="evidence" value="ECO:0007669"/>
    <property type="project" value="InterPro"/>
</dbReference>
<feature type="domain" description="Response regulatory" evidence="2">
    <location>
        <begin position="2"/>
        <end position="120"/>
    </location>
</feature>
<dbReference type="PANTHER" id="PTHR44757:SF2">
    <property type="entry name" value="BIOFILM ARCHITECTURE MAINTENANCE PROTEIN MBAA"/>
    <property type="match status" value="1"/>
</dbReference>
<keyword evidence="1" id="KW-0597">Phosphoprotein</keyword>
<dbReference type="InterPro" id="IPR000160">
    <property type="entry name" value="GGDEF_dom"/>
</dbReference>
<dbReference type="SMART" id="SM00448">
    <property type="entry name" value="REC"/>
    <property type="match status" value="1"/>
</dbReference>
<evidence type="ECO:0000256" key="1">
    <source>
        <dbReference type="PROSITE-ProRule" id="PRU00169"/>
    </source>
</evidence>
<dbReference type="Pfam" id="PF00563">
    <property type="entry name" value="EAL"/>
    <property type="match status" value="1"/>
</dbReference>
<dbReference type="FunFam" id="3.30.70.270:FF:000001">
    <property type="entry name" value="Diguanylate cyclase domain protein"/>
    <property type="match status" value="1"/>
</dbReference>
<dbReference type="InterPro" id="IPR043128">
    <property type="entry name" value="Rev_trsase/Diguanyl_cyclase"/>
</dbReference>
<dbReference type="SUPFAM" id="SSF52172">
    <property type="entry name" value="CheY-like"/>
    <property type="match status" value="1"/>
</dbReference>
<dbReference type="EMBL" id="PRLP01000024">
    <property type="protein sequence ID" value="PPC77864.1"/>
    <property type="molecule type" value="Genomic_DNA"/>
</dbReference>
<dbReference type="Pfam" id="PF00990">
    <property type="entry name" value="GGDEF"/>
    <property type="match status" value="1"/>
</dbReference>
<evidence type="ECO:0000313" key="6">
    <source>
        <dbReference type="Proteomes" id="UP000238196"/>
    </source>
</evidence>
<gene>
    <name evidence="5" type="ORF">C4K68_08115</name>
</gene>
<dbReference type="Gene3D" id="3.20.20.450">
    <property type="entry name" value="EAL domain"/>
    <property type="match status" value="1"/>
</dbReference>
<feature type="domain" description="EAL" evidence="3">
    <location>
        <begin position="313"/>
        <end position="566"/>
    </location>
</feature>